<dbReference type="AlphaFoldDB" id="A0AA38CSD8"/>
<proteinExistence type="predicted"/>
<protein>
    <submittedName>
        <fullName evidence="2">Uncharacterized protein</fullName>
    </submittedName>
</protein>
<name>A0AA38CSD8_TAXCH</name>
<sequence length="130" mass="12665">SLPRLKGILPAVGPTPPAACRGLSESPEKARPHLVTHGGAGKGRPGVGGRGKDMCGLRTRDVPSAGWTVGGRAPSRAPCRLGLGSGGWVGRGLREGATGAGYGGGGVVVVGVRPRPPGAGPGRRPGGAAV</sequence>
<gene>
    <name evidence="2" type="ORF">KI387_008347</name>
</gene>
<organism evidence="2 3">
    <name type="scientific">Taxus chinensis</name>
    <name type="common">Chinese yew</name>
    <name type="synonym">Taxus wallichiana var. chinensis</name>
    <dbReference type="NCBI Taxonomy" id="29808"/>
    <lineage>
        <taxon>Eukaryota</taxon>
        <taxon>Viridiplantae</taxon>
        <taxon>Streptophyta</taxon>
        <taxon>Embryophyta</taxon>
        <taxon>Tracheophyta</taxon>
        <taxon>Spermatophyta</taxon>
        <taxon>Pinopsida</taxon>
        <taxon>Pinidae</taxon>
        <taxon>Conifers II</taxon>
        <taxon>Cupressales</taxon>
        <taxon>Taxaceae</taxon>
        <taxon>Taxus</taxon>
    </lineage>
</organism>
<dbReference type="EMBL" id="JAHRHJ020000008">
    <property type="protein sequence ID" value="KAH9303943.1"/>
    <property type="molecule type" value="Genomic_DNA"/>
</dbReference>
<evidence type="ECO:0000256" key="1">
    <source>
        <dbReference type="SAM" id="MobiDB-lite"/>
    </source>
</evidence>
<accession>A0AA38CSD8</accession>
<feature type="compositionally biased region" description="Gly residues" evidence="1">
    <location>
        <begin position="38"/>
        <end position="49"/>
    </location>
</feature>
<reference evidence="2 3" key="1">
    <citation type="journal article" date="2021" name="Nat. Plants">
        <title>The Taxus genome provides insights into paclitaxel biosynthesis.</title>
        <authorList>
            <person name="Xiong X."/>
            <person name="Gou J."/>
            <person name="Liao Q."/>
            <person name="Li Y."/>
            <person name="Zhou Q."/>
            <person name="Bi G."/>
            <person name="Li C."/>
            <person name="Du R."/>
            <person name="Wang X."/>
            <person name="Sun T."/>
            <person name="Guo L."/>
            <person name="Liang H."/>
            <person name="Lu P."/>
            <person name="Wu Y."/>
            <person name="Zhang Z."/>
            <person name="Ro D.K."/>
            <person name="Shang Y."/>
            <person name="Huang S."/>
            <person name="Yan J."/>
        </authorList>
    </citation>
    <scope>NUCLEOTIDE SEQUENCE [LARGE SCALE GENOMIC DNA]</scope>
    <source>
        <strain evidence="2">Ta-2019</strain>
    </source>
</reference>
<evidence type="ECO:0000313" key="2">
    <source>
        <dbReference type="EMBL" id="KAH9303943.1"/>
    </source>
</evidence>
<evidence type="ECO:0000313" key="3">
    <source>
        <dbReference type="Proteomes" id="UP000824469"/>
    </source>
</evidence>
<dbReference type="Proteomes" id="UP000824469">
    <property type="component" value="Unassembled WGS sequence"/>
</dbReference>
<feature type="region of interest" description="Disordered" evidence="1">
    <location>
        <begin position="1"/>
        <end position="81"/>
    </location>
</feature>
<feature type="non-terminal residue" evidence="2">
    <location>
        <position position="1"/>
    </location>
</feature>
<comment type="caution">
    <text evidence="2">The sequence shown here is derived from an EMBL/GenBank/DDBJ whole genome shotgun (WGS) entry which is preliminary data.</text>
</comment>
<keyword evidence="3" id="KW-1185">Reference proteome</keyword>
<feature type="compositionally biased region" description="Basic and acidic residues" evidence="1">
    <location>
        <begin position="50"/>
        <end position="61"/>
    </location>
</feature>